<comment type="caution">
    <text evidence="1">The sequence shown here is derived from an EMBL/GenBank/DDBJ whole genome shotgun (WGS) entry which is preliminary data.</text>
</comment>
<dbReference type="GO" id="GO:0020037">
    <property type="term" value="F:heme binding"/>
    <property type="evidence" value="ECO:0007669"/>
    <property type="project" value="InterPro"/>
</dbReference>
<dbReference type="InterPro" id="IPR036396">
    <property type="entry name" value="Cyt_P450_sf"/>
</dbReference>
<dbReference type="AlphaFoldDB" id="A0A1M2VWW9"/>
<evidence type="ECO:0000313" key="2">
    <source>
        <dbReference type="Proteomes" id="UP000184267"/>
    </source>
</evidence>
<proteinExistence type="predicted"/>
<organism evidence="1 2">
    <name type="scientific">Trametes pubescens</name>
    <name type="common">White-rot fungus</name>
    <dbReference type="NCBI Taxonomy" id="154538"/>
    <lineage>
        <taxon>Eukaryota</taxon>
        <taxon>Fungi</taxon>
        <taxon>Dikarya</taxon>
        <taxon>Basidiomycota</taxon>
        <taxon>Agaricomycotina</taxon>
        <taxon>Agaricomycetes</taxon>
        <taxon>Polyporales</taxon>
        <taxon>Polyporaceae</taxon>
        <taxon>Trametes</taxon>
    </lineage>
</organism>
<keyword evidence="2" id="KW-1185">Reference proteome</keyword>
<dbReference type="GO" id="GO:0004497">
    <property type="term" value="F:monooxygenase activity"/>
    <property type="evidence" value="ECO:0007669"/>
    <property type="project" value="InterPro"/>
</dbReference>
<dbReference type="Proteomes" id="UP000184267">
    <property type="component" value="Unassembled WGS sequence"/>
</dbReference>
<dbReference type="EMBL" id="MNAD01000521">
    <property type="protein sequence ID" value="OJT12109.1"/>
    <property type="molecule type" value="Genomic_DNA"/>
</dbReference>
<dbReference type="Gene3D" id="1.10.630.10">
    <property type="entry name" value="Cytochrome P450"/>
    <property type="match status" value="1"/>
</dbReference>
<sequence>MVSPLLQAVFACGATWLLWKVICRLVVKNDLDNLPGPPSPSFIYGHVKQLYNRQTGFKFHRSLGEKYGPVVRLRDRFGGNLLYTFDPKAMHLIVIKDQDVFQEATWFTRWAR</sequence>
<dbReference type="OrthoDB" id="2755803at2759"/>
<evidence type="ECO:0000313" key="1">
    <source>
        <dbReference type="EMBL" id="OJT12109.1"/>
    </source>
</evidence>
<reference evidence="1 2" key="1">
    <citation type="submission" date="2016-10" db="EMBL/GenBank/DDBJ databases">
        <title>Genome sequence of the basidiomycete white-rot fungus Trametes pubescens.</title>
        <authorList>
            <person name="Makela M.R."/>
            <person name="Granchi Z."/>
            <person name="Peng M."/>
            <person name="De Vries R.P."/>
            <person name="Grigoriev I."/>
            <person name="Riley R."/>
            <person name="Hilden K."/>
        </authorList>
    </citation>
    <scope>NUCLEOTIDE SEQUENCE [LARGE SCALE GENOMIC DNA]</scope>
    <source>
        <strain evidence="1 2">FBCC735</strain>
    </source>
</reference>
<dbReference type="OMA" id="PRAFHAI"/>
<protein>
    <submittedName>
        <fullName evidence="1">Uncharacterized protein</fullName>
    </submittedName>
</protein>
<name>A0A1M2VWW9_TRAPU</name>
<dbReference type="SUPFAM" id="SSF48264">
    <property type="entry name" value="Cytochrome P450"/>
    <property type="match status" value="1"/>
</dbReference>
<accession>A0A1M2VWW9</accession>
<dbReference type="GO" id="GO:0005506">
    <property type="term" value="F:iron ion binding"/>
    <property type="evidence" value="ECO:0007669"/>
    <property type="project" value="InterPro"/>
</dbReference>
<dbReference type="GO" id="GO:0016705">
    <property type="term" value="F:oxidoreductase activity, acting on paired donors, with incorporation or reduction of molecular oxygen"/>
    <property type="evidence" value="ECO:0007669"/>
    <property type="project" value="InterPro"/>
</dbReference>
<gene>
    <name evidence="1" type="ORF">TRAPUB_11334</name>
</gene>